<name>A0A8T1BUI4_9STRA</name>
<sequence length="107" mass="11968">MFSASFWRTKHKLEAMGLERAERMYEFRIRWAIELPVAMVSGELKPQEPEKTCSTQLQKLLDAGVPYVVQKIIVQGAASFIETDTGPVSGLEFIDASLEQGSAYLTV</sequence>
<reference evidence="1" key="1">
    <citation type="submission" date="2018-10" db="EMBL/GenBank/DDBJ databases">
        <title>Effector identification in a new, highly contiguous assembly of the strawberry crown rot pathogen Phytophthora cactorum.</title>
        <authorList>
            <person name="Armitage A.D."/>
            <person name="Nellist C.F."/>
            <person name="Bates H."/>
            <person name="Vickerstaff R.J."/>
            <person name="Harrison R.J."/>
        </authorList>
    </citation>
    <scope>NUCLEOTIDE SEQUENCE</scope>
    <source>
        <strain evidence="1">4040</strain>
    </source>
</reference>
<gene>
    <name evidence="1" type="ORF">PC117_g19852</name>
</gene>
<organism evidence="1 2">
    <name type="scientific">Phytophthora cactorum</name>
    <dbReference type="NCBI Taxonomy" id="29920"/>
    <lineage>
        <taxon>Eukaryota</taxon>
        <taxon>Sar</taxon>
        <taxon>Stramenopiles</taxon>
        <taxon>Oomycota</taxon>
        <taxon>Peronosporomycetes</taxon>
        <taxon>Peronosporales</taxon>
        <taxon>Peronosporaceae</taxon>
        <taxon>Phytophthora</taxon>
    </lineage>
</organism>
<accession>A0A8T1BUI4</accession>
<evidence type="ECO:0000313" key="2">
    <source>
        <dbReference type="Proteomes" id="UP000736787"/>
    </source>
</evidence>
<dbReference type="Proteomes" id="UP000736787">
    <property type="component" value="Unassembled WGS sequence"/>
</dbReference>
<dbReference type="AlphaFoldDB" id="A0A8T1BUI4"/>
<evidence type="ECO:0000313" key="1">
    <source>
        <dbReference type="EMBL" id="KAG2908801.1"/>
    </source>
</evidence>
<protein>
    <submittedName>
        <fullName evidence="1">Uncharacterized protein</fullName>
    </submittedName>
</protein>
<proteinExistence type="predicted"/>
<dbReference type="EMBL" id="RCMK01000889">
    <property type="protein sequence ID" value="KAG2908801.1"/>
    <property type="molecule type" value="Genomic_DNA"/>
</dbReference>
<comment type="caution">
    <text evidence="1">The sequence shown here is derived from an EMBL/GenBank/DDBJ whole genome shotgun (WGS) entry which is preliminary data.</text>
</comment>